<dbReference type="EMBL" id="CP045309">
    <property type="protein sequence ID" value="QGL48939.1"/>
    <property type="molecule type" value="Genomic_DNA"/>
</dbReference>
<evidence type="ECO:0000256" key="1">
    <source>
        <dbReference type="SAM" id="SignalP"/>
    </source>
</evidence>
<evidence type="ECO:0000313" key="3">
    <source>
        <dbReference type="EMBL" id="QGL48939.1"/>
    </source>
</evidence>
<feature type="chain" id="PRO_5042575905" evidence="1">
    <location>
        <begin position="22"/>
        <end position="157"/>
    </location>
</feature>
<accession>A0AAJ2ZG16</accession>
<reference evidence="3 4" key="1">
    <citation type="submission" date="2019-10" db="EMBL/GenBank/DDBJ databases">
        <title>Genome Sequence of Micromonospora terminaliae DSM 101760.</title>
        <authorList>
            <person name="Guo L."/>
        </authorList>
    </citation>
    <scope>NUCLEOTIDE SEQUENCE [LARGE SCALE GENOMIC DNA]</scope>
    <source>
        <strain evidence="3 4">DSM 101760</strain>
    </source>
</reference>
<feature type="signal peptide" evidence="1">
    <location>
        <begin position="1"/>
        <end position="21"/>
    </location>
</feature>
<evidence type="ECO:0000313" key="5">
    <source>
        <dbReference type="Proteomes" id="UP000477779"/>
    </source>
</evidence>
<reference evidence="2 5" key="2">
    <citation type="submission" date="2020-02" db="EMBL/GenBank/DDBJ databases">
        <title>WGS of Micromonospora spp. isolated from hot spring.</title>
        <authorList>
            <person name="Thawai C."/>
        </authorList>
    </citation>
    <scope>NUCLEOTIDE SEQUENCE [LARGE SCALE GENOMIC DNA]</scope>
    <source>
        <strain evidence="2 5">TMS7</strain>
    </source>
</reference>
<gene>
    <name evidence="2" type="ORF">G3561_16070</name>
    <name evidence="3" type="ORF">GCE86_19105</name>
</gene>
<evidence type="ECO:0000313" key="4">
    <source>
        <dbReference type="Proteomes" id="UP000402241"/>
    </source>
</evidence>
<organism evidence="2 5">
    <name type="scientific">Micromonospora terminaliae</name>
    <dbReference type="NCBI Taxonomy" id="1914461"/>
    <lineage>
        <taxon>Bacteria</taxon>
        <taxon>Bacillati</taxon>
        <taxon>Actinomycetota</taxon>
        <taxon>Actinomycetes</taxon>
        <taxon>Micromonosporales</taxon>
        <taxon>Micromonosporaceae</taxon>
        <taxon>Micromonospora</taxon>
    </lineage>
</organism>
<dbReference type="PROSITE" id="PS51257">
    <property type="entry name" value="PROKAR_LIPOPROTEIN"/>
    <property type="match status" value="1"/>
</dbReference>
<dbReference type="EMBL" id="JAAHBZ010000006">
    <property type="protein sequence ID" value="NES29055.1"/>
    <property type="molecule type" value="Genomic_DNA"/>
</dbReference>
<protein>
    <submittedName>
        <fullName evidence="2">Uncharacterized protein</fullName>
    </submittedName>
</protein>
<sequence>MRRVFVVTALTGVLLAGAGCADRGEDPFAVGFASPAPPPTAATPAPTATGDPGVCARAKQAGSAAVQTYVFKLAEMLRATGRGDRKTADAARKDAETALAGWRDTLREQSGQATDPRLRTLLADLATEVGGLGTDVQAIDEAEFDRLQGRLDELCPA</sequence>
<dbReference type="RefSeq" id="WP_154228220.1">
    <property type="nucleotide sequence ID" value="NZ_CP045309.1"/>
</dbReference>
<keyword evidence="1" id="KW-0732">Signal</keyword>
<evidence type="ECO:0000313" key="2">
    <source>
        <dbReference type="EMBL" id="NES29055.1"/>
    </source>
</evidence>
<dbReference type="Proteomes" id="UP000477779">
    <property type="component" value="Unassembled WGS sequence"/>
</dbReference>
<name>A0AAJ2ZG16_9ACTN</name>
<dbReference type="Proteomes" id="UP000402241">
    <property type="component" value="Chromosome"/>
</dbReference>
<dbReference type="AlphaFoldDB" id="A0AAJ2ZG16"/>
<proteinExistence type="predicted"/>
<keyword evidence="4" id="KW-1185">Reference proteome</keyword>